<keyword evidence="3" id="KW-1185">Reference proteome</keyword>
<accession>A0A4R0RNV1</accession>
<protein>
    <submittedName>
        <fullName evidence="2">Uncharacterized protein</fullName>
    </submittedName>
</protein>
<dbReference type="Proteomes" id="UP000292702">
    <property type="component" value="Unassembled WGS sequence"/>
</dbReference>
<comment type="caution">
    <text evidence="2">The sequence shown here is derived from an EMBL/GenBank/DDBJ whole genome shotgun (WGS) entry which is preliminary data.</text>
</comment>
<feature type="compositionally biased region" description="Polar residues" evidence="1">
    <location>
        <begin position="87"/>
        <end position="98"/>
    </location>
</feature>
<evidence type="ECO:0000313" key="2">
    <source>
        <dbReference type="EMBL" id="TCD66969.1"/>
    </source>
</evidence>
<feature type="region of interest" description="Disordered" evidence="1">
    <location>
        <begin position="1"/>
        <end position="44"/>
    </location>
</feature>
<evidence type="ECO:0000313" key="3">
    <source>
        <dbReference type="Proteomes" id="UP000292702"/>
    </source>
</evidence>
<dbReference type="PANTHER" id="PTHR38926">
    <property type="entry name" value="F-BOX DOMAIN CONTAINING PROTEIN, EXPRESSED"/>
    <property type="match status" value="1"/>
</dbReference>
<dbReference type="AlphaFoldDB" id="A0A4R0RNV1"/>
<proteinExistence type="predicted"/>
<reference evidence="2 3" key="1">
    <citation type="submission" date="2018-11" db="EMBL/GenBank/DDBJ databases">
        <title>Genome assembly of Steccherinum ochraceum LE-BIN_3174, the white-rot fungus of the Steccherinaceae family (The Residual Polyporoid clade, Polyporales, Basidiomycota).</title>
        <authorList>
            <person name="Fedorova T.V."/>
            <person name="Glazunova O.A."/>
            <person name="Landesman E.O."/>
            <person name="Moiseenko K.V."/>
            <person name="Psurtseva N.V."/>
            <person name="Savinova O.S."/>
            <person name="Shakhova N.V."/>
            <person name="Tyazhelova T.V."/>
            <person name="Vasina D.V."/>
        </authorList>
    </citation>
    <scope>NUCLEOTIDE SEQUENCE [LARGE SCALE GENOMIC DNA]</scope>
    <source>
        <strain evidence="2 3">LE-BIN_3174</strain>
    </source>
</reference>
<dbReference type="PANTHER" id="PTHR38926:SF5">
    <property type="entry name" value="F-BOX AND LEUCINE-RICH REPEAT PROTEIN 6"/>
    <property type="match status" value="1"/>
</dbReference>
<sequence>MSFGNAFPPHASRRSQSITFETDDDNKATHGQSIDEESVSGPPAMVSAFKHGRGCHCVASKYPTVAHAMLQIGRPTETYAELGKPSGSRSRLPSTSHSRLLGPPPRTWIRSDSLISLAMRNMNSLADEDLMNVFGFAVDDLGPVLGGSEHVSAVTGTTIWHLLSVISRVCRRWNTLIRPKTGPLHLQWYLGLSPNLTEASIQLCARRLEPHYLRLRSFHFHGYHSGPATDQLGGLLACIGSRSPHGLSLQLEELALSLTAGPRDVLITPSSISVVCSPSLSVLRLTNIYFKFAAGLAVPMSSLTSLSLHYDKLDPEIMWFLSTFLDTLPVLQDLSISSTSRLSLNEVVVMTVLLHSTVMTLPSLTSLVLRGHSPEVSSGLFGAIRMPLLDSTEVELTSVAAMAVFIGLPRPICLGARQHLDQICSLSFSIQVKSSKTPCVETALRPIGDGGGKDCLFPTLIATVADPVSQLGRYDALFSALNKTFIGSRIRNITVSLQYFGEDSDSEAWTQLFLISPLLRSLRLTDVDASKPVVKTLKRIFEKSKNGGACFPAYAPFLSEFAVEFVAADGGISDTTAEPRPHPAFPAITQAVDYSQSRVAVQPCAQARIYDLAWLLDIVTNQNSIQRVPFPAGVPRLVATDPDWRMQLGAINLILNGRRGEKYLKQCRYIRRDFFRSPVPSRTLGTRIPSPLDFIPDQSKTIHDLPVEILREIFSCVVGDISYVHGSYAHEIRTTTKAYWNLRNLERVCAHWRTVLLQFSHVWSRVDLSYHLSRELGMYCLERCGPATPIHLRAHISSSDEFWDSTAPLDAFNALTKRFAQVQTIHVRSHQWKKPVNFLTFLCYLAFTYAKTNTPSRTLKTLALQISSMPITHHDTPLEVIDFLRCPSLTDLRLTNLYFRPVLQNPMPSLMSLTLHYTAMDGPITWFIHGFLEGLPALETLHISCKVSGWRGPLDPIEELKTRKYTPISLPNLKSMTFLGLVPSLAAGLYDVVRPGLKAEEVTIGLDYVPAAIFFVRHELEGGSLFPEMTTSLTEKTTTAIPRVPRQL</sequence>
<dbReference type="SUPFAM" id="SSF52047">
    <property type="entry name" value="RNI-like"/>
    <property type="match status" value="1"/>
</dbReference>
<organism evidence="2 3">
    <name type="scientific">Steccherinum ochraceum</name>
    <dbReference type="NCBI Taxonomy" id="92696"/>
    <lineage>
        <taxon>Eukaryota</taxon>
        <taxon>Fungi</taxon>
        <taxon>Dikarya</taxon>
        <taxon>Basidiomycota</taxon>
        <taxon>Agaricomycotina</taxon>
        <taxon>Agaricomycetes</taxon>
        <taxon>Polyporales</taxon>
        <taxon>Steccherinaceae</taxon>
        <taxon>Steccherinum</taxon>
    </lineage>
</organism>
<dbReference type="Gene3D" id="1.20.1280.50">
    <property type="match status" value="1"/>
</dbReference>
<gene>
    <name evidence="2" type="ORF">EIP91_000698</name>
</gene>
<name>A0A4R0RNV1_9APHY</name>
<dbReference type="Gene3D" id="3.80.10.10">
    <property type="entry name" value="Ribonuclease Inhibitor"/>
    <property type="match status" value="1"/>
</dbReference>
<dbReference type="EMBL" id="RWJN01000115">
    <property type="protein sequence ID" value="TCD66969.1"/>
    <property type="molecule type" value="Genomic_DNA"/>
</dbReference>
<evidence type="ECO:0000256" key="1">
    <source>
        <dbReference type="SAM" id="MobiDB-lite"/>
    </source>
</evidence>
<dbReference type="InterPro" id="IPR032675">
    <property type="entry name" value="LRR_dom_sf"/>
</dbReference>
<feature type="region of interest" description="Disordered" evidence="1">
    <location>
        <begin position="79"/>
        <end position="103"/>
    </location>
</feature>